<sequence length="341" mass="37295">MVVHLKACSPCAPAFPSARPLGASKNRYARLVLEVWAMRGVQKNISSPSLVLTDKEIAFLETEMSAAGKYSALSKYISVSGNTQVGPGAALLAPARTLADIDGLGGGRRSEAGAALAGSPGDEPPRSNMELVRRSKNFSVAESDALISLWSDPETQKKFDSAYRHSVIWEMIANKLRMHGYDRSSIDCKTKINNLKATYFKFRRIYSAGVKVADGTTRSGLANALACALRVPAAKRETYRLLRGPLRDTQVEIHKAKTGAVLNDDLLAELRAYTLKKRQNRPPNDSEQEEPPSDPTPANVTCNRCHTGARPTVQHLARLARSRTPRTTPRTIGEEIEQSRL</sequence>
<keyword evidence="2" id="KW-1185">Reference proteome</keyword>
<organism evidence="1 2">
    <name type="scientific">Ixodes persulcatus</name>
    <name type="common">Taiga tick</name>
    <dbReference type="NCBI Taxonomy" id="34615"/>
    <lineage>
        <taxon>Eukaryota</taxon>
        <taxon>Metazoa</taxon>
        <taxon>Ecdysozoa</taxon>
        <taxon>Arthropoda</taxon>
        <taxon>Chelicerata</taxon>
        <taxon>Arachnida</taxon>
        <taxon>Acari</taxon>
        <taxon>Parasitiformes</taxon>
        <taxon>Ixodida</taxon>
        <taxon>Ixodoidea</taxon>
        <taxon>Ixodidae</taxon>
        <taxon>Ixodinae</taxon>
        <taxon>Ixodes</taxon>
    </lineage>
</organism>
<proteinExistence type="predicted"/>
<reference evidence="1 2" key="1">
    <citation type="journal article" date="2020" name="Cell">
        <title>Large-Scale Comparative Analyses of Tick Genomes Elucidate Their Genetic Diversity and Vector Capacities.</title>
        <authorList>
            <consortium name="Tick Genome and Microbiome Consortium (TIGMIC)"/>
            <person name="Jia N."/>
            <person name="Wang J."/>
            <person name="Shi W."/>
            <person name="Du L."/>
            <person name="Sun Y."/>
            <person name="Zhan W."/>
            <person name="Jiang J.F."/>
            <person name="Wang Q."/>
            <person name="Zhang B."/>
            <person name="Ji P."/>
            <person name="Bell-Sakyi L."/>
            <person name="Cui X.M."/>
            <person name="Yuan T.T."/>
            <person name="Jiang B.G."/>
            <person name="Yang W.F."/>
            <person name="Lam T.T."/>
            <person name="Chang Q.C."/>
            <person name="Ding S.J."/>
            <person name="Wang X.J."/>
            <person name="Zhu J.G."/>
            <person name="Ruan X.D."/>
            <person name="Zhao L."/>
            <person name="Wei J.T."/>
            <person name="Ye R.Z."/>
            <person name="Que T.C."/>
            <person name="Du C.H."/>
            <person name="Zhou Y.H."/>
            <person name="Cheng J.X."/>
            <person name="Dai P.F."/>
            <person name="Guo W.B."/>
            <person name="Han X.H."/>
            <person name="Huang E.J."/>
            <person name="Li L.F."/>
            <person name="Wei W."/>
            <person name="Gao Y.C."/>
            <person name="Liu J.Z."/>
            <person name="Shao H.Z."/>
            <person name="Wang X."/>
            <person name="Wang C.C."/>
            <person name="Yang T.C."/>
            <person name="Huo Q.B."/>
            <person name="Li W."/>
            <person name="Chen H.Y."/>
            <person name="Chen S.E."/>
            <person name="Zhou L.G."/>
            <person name="Ni X.B."/>
            <person name="Tian J.H."/>
            <person name="Sheng Y."/>
            <person name="Liu T."/>
            <person name="Pan Y.S."/>
            <person name="Xia L.Y."/>
            <person name="Li J."/>
            <person name="Zhao F."/>
            <person name="Cao W.C."/>
        </authorList>
    </citation>
    <scope>NUCLEOTIDE SEQUENCE [LARGE SCALE GENOMIC DNA]</scope>
    <source>
        <strain evidence="1">Iper-2018</strain>
    </source>
</reference>
<comment type="caution">
    <text evidence="1">The sequence shown here is derived from an EMBL/GenBank/DDBJ whole genome shotgun (WGS) entry which is preliminary data.</text>
</comment>
<protein>
    <submittedName>
        <fullName evidence="1">Uncharacterized protein</fullName>
    </submittedName>
</protein>
<evidence type="ECO:0000313" key="2">
    <source>
        <dbReference type="Proteomes" id="UP000805193"/>
    </source>
</evidence>
<name>A0AC60Q635_IXOPE</name>
<evidence type="ECO:0000313" key="1">
    <source>
        <dbReference type="EMBL" id="KAG0428212.1"/>
    </source>
</evidence>
<gene>
    <name evidence="1" type="ORF">HPB47_024779</name>
</gene>
<accession>A0AC60Q635</accession>
<dbReference type="EMBL" id="JABSTQ010009551">
    <property type="protein sequence ID" value="KAG0428212.1"/>
    <property type="molecule type" value="Genomic_DNA"/>
</dbReference>
<dbReference type="Proteomes" id="UP000805193">
    <property type="component" value="Unassembled WGS sequence"/>
</dbReference>